<proteinExistence type="predicted"/>
<organism evidence="2 3">
    <name type="scientific">Marinilabilia rubra</name>
    <dbReference type="NCBI Taxonomy" id="2162893"/>
    <lineage>
        <taxon>Bacteria</taxon>
        <taxon>Pseudomonadati</taxon>
        <taxon>Bacteroidota</taxon>
        <taxon>Bacteroidia</taxon>
        <taxon>Marinilabiliales</taxon>
        <taxon>Marinilabiliaceae</taxon>
        <taxon>Marinilabilia</taxon>
    </lineage>
</organism>
<evidence type="ECO:0008006" key="4">
    <source>
        <dbReference type="Google" id="ProtNLM"/>
    </source>
</evidence>
<reference evidence="2 3" key="1">
    <citation type="submission" date="2018-05" db="EMBL/GenBank/DDBJ databases">
        <title>Marinilabilia rubrum sp. nov., isolated from saltern sediment.</title>
        <authorList>
            <person name="Zhang R."/>
        </authorList>
    </citation>
    <scope>NUCLEOTIDE SEQUENCE [LARGE SCALE GENOMIC DNA]</scope>
    <source>
        <strain evidence="2 3">WTE16</strain>
    </source>
</reference>
<feature type="compositionally biased region" description="Basic residues" evidence="1">
    <location>
        <begin position="13"/>
        <end position="23"/>
    </location>
</feature>
<comment type="caution">
    <text evidence="2">The sequence shown here is derived from an EMBL/GenBank/DDBJ whole genome shotgun (WGS) entry which is preliminary data.</text>
</comment>
<evidence type="ECO:0000313" key="2">
    <source>
        <dbReference type="EMBL" id="PWE00996.1"/>
    </source>
</evidence>
<gene>
    <name evidence="2" type="ORF">DDZ16_00470</name>
</gene>
<dbReference type="Proteomes" id="UP000244956">
    <property type="component" value="Unassembled WGS sequence"/>
</dbReference>
<keyword evidence="3" id="KW-1185">Reference proteome</keyword>
<evidence type="ECO:0000256" key="1">
    <source>
        <dbReference type="SAM" id="MobiDB-lite"/>
    </source>
</evidence>
<dbReference type="EMBL" id="QEWP01000001">
    <property type="protein sequence ID" value="PWE00996.1"/>
    <property type="molecule type" value="Genomic_DNA"/>
</dbReference>
<dbReference type="InterPro" id="IPR011856">
    <property type="entry name" value="tRNA_endonuc-like_dom_sf"/>
</dbReference>
<sequence length="158" mass="18155">MDTKEKVSEKGQTQKHYKNKEKQALKKLRQLHREKNPGKRIPTYETNTANGLTKCIIDYLNMKGQQAERVQCIGAPIPQGNGLYKFGKTTMHRGTADISATIKGRSVKIEIKANGDKMSSYQWQYKKDIEQAGGLYFIAHDFVGFLYWIHQNFKEGKK</sequence>
<dbReference type="GO" id="GO:0003676">
    <property type="term" value="F:nucleic acid binding"/>
    <property type="evidence" value="ECO:0007669"/>
    <property type="project" value="InterPro"/>
</dbReference>
<feature type="region of interest" description="Disordered" evidence="1">
    <location>
        <begin position="1"/>
        <end position="23"/>
    </location>
</feature>
<protein>
    <recommendedName>
        <fullName evidence="4">VRR-NUC domain-containing protein</fullName>
    </recommendedName>
</protein>
<evidence type="ECO:0000313" key="3">
    <source>
        <dbReference type="Proteomes" id="UP000244956"/>
    </source>
</evidence>
<dbReference type="AlphaFoldDB" id="A0A2U2BD43"/>
<accession>A0A2U2BD43</accession>
<dbReference type="Gene3D" id="3.40.1350.10">
    <property type="match status" value="1"/>
</dbReference>
<dbReference type="OrthoDB" id="956296at2"/>
<name>A0A2U2BD43_9BACT</name>
<dbReference type="RefSeq" id="WP_109262451.1">
    <property type="nucleotide sequence ID" value="NZ_QEWP01000001.1"/>
</dbReference>